<dbReference type="InterPro" id="IPR001173">
    <property type="entry name" value="Glyco_trans_2-like"/>
</dbReference>
<feature type="domain" description="Glycosyltransferase 2-like" evidence="9">
    <location>
        <begin position="5"/>
        <end position="149"/>
    </location>
</feature>
<keyword evidence="6 8" id="KW-1133">Transmembrane helix</keyword>
<dbReference type="PANTHER" id="PTHR48090">
    <property type="entry name" value="UNDECAPRENYL-PHOSPHATE 4-DEOXY-4-FORMAMIDO-L-ARABINOSE TRANSFERASE-RELATED"/>
    <property type="match status" value="1"/>
</dbReference>
<evidence type="ECO:0000256" key="8">
    <source>
        <dbReference type="SAM" id="Phobius"/>
    </source>
</evidence>
<sequence>MELISFVIPVYNSEKSLDELCKNITSLSYSYGFDYEIILVDDCSTDNSRKAMEMLSCSNPKIISVFLEKNSGQQNAIFCGLGLSRGSLVVNMDDDLQHPIDVVPKLIDEIKKGFDIVYGITDVRYDENYRNFGSKLTDRLFTYILKKPRDKRISSFRIIRRTTVDSILLDNYRYVYISAAVVKHSHKIGNIFYRKACRKHGKSNYNFKKQLIIFFRIIVYYSNFSFLEIFRKRGRQYKIKKIINR</sequence>
<keyword evidence="7 8" id="KW-0472">Membrane</keyword>
<dbReference type="RefSeq" id="WP_073050183.1">
    <property type="nucleotide sequence ID" value="NZ_FQZL01000024.1"/>
</dbReference>
<organism evidence="10 11">
    <name type="scientific">Dethiosulfatibacter aminovorans DSM 17477</name>
    <dbReference type="NCBI Taxonomy" id="1121476"/>
    <lineage>
        <taxon>Bacteria</taxon>
        <taxon>Bacillati</taxon>
        <taxon>Bacillota</taxon>
        <taxon>Tissierellia</taxon>
        <taxon>Dethiosulfatibacter</taxon>
    </lineage>
</organism>
<keyword evidence="11" id="KW-1185">Reference proteome</keyword>
<gene>
    <name evidence="10" type="ORF">SAMN02745751_02795</name>
</gene>
<dbReference type="InterPro" id="IPR050256">
    <property type="entry name" value="Glycosyltransferase_2"/>
</dbReference>
<evidence type="ECO:0000256" key="3">
    <source>
        <dbReference type="ARBA" id="ARBA00022679"/>
    </source>
</evidence>
<dbReference type="STRING" id="1121476.SAMN02745751_02795"/>
<evidence type="ECO:0000256" key="2">
    <source>
        <dbReference type="ARBA" id="ARBA00022676"/>
    </source>
</evidence>
<dbReference type="SUPFAM" id="SSF53448">
    <property type="entry name" value="Nucleotide-diphospho-sugar transferases"/>
    <property type="match status" value="1"/>
</dbReference>
<dbReference type="PANTHER" id="PTHR48090:SF3">
    <property type="entry name" value="UNDECAPRENYL-PHOSPHATE 4-DEOXY-4-FORMAMIDO-L-ARABINOSE TRANSFERASE"/>
    <property type="match status" value="1"/>
</dbReference>
<reference evidence="10 11" key="1">
    <citation type="submission" date="2016-11" db="EMBL/GenBank/DDBJ databases">
        <authorList>
            <person name="Jaros S."/>
            <person name="Januszkiewicz K."/>
            <person name="Wedrychowicz H."/>
        </authorList>
    </citation>
    <scope>NUCLEOTIDE SEQUENCE [LARGE SCALE GENOMIC DNA]</scope>
    <source>
        <strain evidence="10 11">DSM 17477</strain>
    </source>
</reference>
<evidence type="ECO:0000259" key="9">
    <source>
        <dbReference type="Pfam" id="PF00535"/>
    </source>
</evidence>
<evidence type="ECO:0000256" key="5">
    <source>
        <dbReference type="ARBA" id="ARBA00022985"/>
    </source>
</evidence>
<keyword evidence="4 8" id="KW-0812">Transmembrane</keyword>
<evidence type="ECO:0000256" key="6">
    <source>
        <dbReference type="ARBA" id="ARBA00022989"/>
    </source>
</evidence>
<name>A0A1M6K3F6_9FIRM</name>
<evidence type="ECO:0000256" key="1">
    <source>
        <dbReference type="ARBA" id="ARBA00022475"/>
    </source>
</evidence>
<protein>
    <submittedName>
        <fullName evidence="10">Undecaprenyl-phosphate 4-deoxy-4-formamido-L-arabinose transferase</fullName>
    </submittedName>
</protein>
<dbReference type="AlphaFoldDB" id="A0A1M6K3F6"/>
<dbReference type="GO" id="GO:0009103">
    <property type="term" value="P:lipopolysaccharide biosynthetic process"/>
    <property type="evidence" value="ECO:0007669"/>
    <property type="project" value="UniProtKB-KW"/>
</dbReference>
<proteinExistence type="predicted"/>
<evidence type="ECO:0000256" key="7">
    <source>
        <dbReference type="ARBA" id="ARBA00023136"/>
    </source>
</evidence>
<dbReference type="Gene3D" id="3.90.550.10">
    <property type="entry name" value="Spore Coat Polysaccharide Biosynthesis Protein SpsA, Chain A"/>
    <property type="match status" value="1"/>
</dbReference>
<dbReference type="InterPro" id="IPR029044">
    <property type="entry name" value="Nucleotide-diphossugar_trans"/>
</dbReference>
<dbReference type="OrthoDB" id="9807778at2"/>
<accession>A0A1M6K3F6</accession>
<feature type="transmembrane region" description="Helical" evidence="8">
    <location>
        <begin position="211"/>
        <end position="230"/>
    </location>
</feature>
<keyword evidence="2" id="KW-0328">Glycosyltransferase</keyword>
<dbReference type="Pfam" id="PF00535">
    <property type="entry name" value="Glycos_transf_2"/>
    <property type="match status" value="1"/>
</dbReference>
<evidence type="ECO:0000313" key="10">
    <source>
        <dbReference type="EMBL" id="SHJ53491.1"/>
    </source>
</evidence>
<keyword evidence="5" id="KW-0448">Lipopolysaccharide biosynthesis</keyword>
<dbReference type="EMBL" id="FQZL01000024">
    <property type="protein sequence ID" value="SHJ53491.1"/>
    <property type="molecule type" value="Genomic_DNA"/>
</dbReference>
<dbReference type="Proteomes" id="UP000184052">
    <property type="component" value="Unassembled WGS sequence"/>
</dbReference>
<dbReference type="CDD" id="cd04187">
    <property type="entry name" value="DPM1_like_bac"/>
    <property type="match status" value="1"/>
</dbReference>
<dbReference type="GO" id="GO:0005886">
    <property type="term" value="C:plasma membrane"/>
    <property type="evidence" value="ECO:0007669"/>
    <property type="project" value="TreeGrafter"/>
</dbReference>
<keyword evidence="3 10" id="KW-0808">Transferase</keyword>
<dbReference type="GO" id="GO:0099621">
    <property type="term" value="F:undecaprenyl-phosphate 4-deoxy-4-formamido-L-arabinose transferase activity"/>
    <property type="evidence" value="ECO:0007669"/>
    <property type="project" value="TreeGrafter"/>
</dbReference>
<keyword evidence="1" id="KW-1003">Cell membrane</keyword>
<evidence type="ECO:0000313" key="11">
    <source>
        <dbReference type="Proteomes" id="UP000184052"/>
    </source>
</evidence>
<evidence type="ECO:0000256" key="4">
    <source>
        <dbReference type="ARBA" id="ARBA00022692"/>
    </source>
</evidence>